<dbReference type="InterPro" id="IPR008969">
    <property type="entry name" value="CarboxyPept-like_regulatory"/>
</dbReference>
<dbReference type="SUPFAM" id="SSF49464">
    <property type="entry name" value="Carboxypeptidase regulatory domain-like"/>
    <property type="match status" value="1"/>
</dbReference>
<evidence type="ECO:0000313" key="2">
    <source>
        <dbReference type="Proteomes" id="UP000708576"/>
    </source>
</evidence>
<dbReference type="Pfam" id="PF13715">
    <property type="entry name" value="CarbopepD_reg_2"/>
    <property type="match status" value="1"/>
</dbReference>
<dbReference type="RefSeq" id="WP_212213177.1">
    <property type="nucleotide sequence ID" value="NZ_JAGUCO010000001.1"/>
</dbReference>
<keyword evidence="2" id="KW-1185">Reference proteome</keyword>
<organism evidence="1 2">
    <name type="scientific">Carboxylicivirga linearis</name>
    <dbReference type="NCBI Taxonomy" id="1628157"/>
    <lineage>
        <taxon>Bacteria</taxon>
        <taxon>Pseudomonadati</taxon>
        <taxon>Bacteroidota</taxon>
        <taxon>Bacteroidia</taxon>
        <taxon>Marinilabiliales</taxon>
        <taxon>Marinilabiliaceae</taxon>
        <taxon>Carboxylicivirga</taxon>
    </lineage>
</organism>
<evidence type="ECO:0000313" key="1">
    <source>
        <dbReference type="EMBL" id="MBS2097180.1"/>
    </source>
</evidence>
<accession>A0ABS5JQN2</accession>
<comment type="caution">
    <text evidence="1">The sequence shown here is derived from an EMBL/GenBank/DDBJ whole genome shotgun (WGS) entry which is preliminary data.</text>
</comment>
<dbReference type="Proteomes" id="UP000708576">
    <property type="component" value="Unassembled WGS sequence"/>
</dbReference>
<sequence length="276" mass="31370">MKYLTLIIALLINISVLEAQQRIKGKIINSYDHPIPYATISVTGTNKGCYSNTDGCFELISNKDSLAVSCIGYISEQIKIDDYNDTLYVVLQKNDIALKEVVVTSQKTKLKKVKDQGKIACSVCASKGMEIISFIPVPKGSTLNNLTFYCKRTRTKRIAGLRLYTYNYKNEPEEILMTENLVVDIAPYSNKILFDVKKLNIVVPQNGLYAGLVFMDANTAEMKKKDKTNPYVYLSSKHLTKQTYIRKYNDSFKPENFPCSVNKERISNLQCSYSYY</sequence>
<gene>
    <name evidence="1" type="ORF">KEM10_02750</name>
</gene>
<dbReference type="EMBL" id="JAGUCO010000001">
    <property type="protein sequence ID" value="MBS2097180.1"/>
    <property type="molecule type" value="Genomic_DNA"/>
</dbReference>
<protein>
    <submittedName>
        <fullName evidence="1">Carboxypeptidase-like regulatory domain-containing protein</fullName>
    </submittedName>
</protein>
<reference evidence="1 2" key="1">
    <citation type="journal article" date="2015" name="Int. J. Syst. Evol. Microbiol.">
        <title>Carboxylicivirga linearis sp. nov., isolated from a sea cucumber culture pond.</title>
        <authorList>
            <person name="Wang F.Q."/>
            <person name="Zhou Y.X."/>
            <person name="Lin X.Z."/>
            <person name="Chen G.J."/>
            <person name="Du Z.J."/>
        </authorList>
    </citation>
    <scope>NUCLEOTIDE SEQUENCE [LARGE SCALE GENOMIC DNA]</scope>
    <source>
        <strain evidence="1 2">FB218</strain>
    </source>
</reference>
<name>A0ABS5JQN2_9BACT</name>
<proteinExistence type="predicted"/>